<feature type="chain" id="PRO_5029009091" description="mannan endo-1,4-beta-mannosidase" evidence="9">
    <location>
        <begin position="19"/>
        <end position="390"/>
    </location>
</feature>
<dbReference type="InterPro" id="IPR017853">
    <property type="entry name" value="GH"/>
</dbReference>
<evidence type="ECO:0000256" key="4">
    <source>
        <dbReference type="ARBA" id="ARBA00012706"/>
    </source>
</evidence>
<organism evidence="11 12">
    <name type="scientific">Lachnellula cervina</name>
    <dbReference type="NCBI Taxonomy" id="1316786"/>
    <lineage>
        <taxon>Eukaryota</taxon>
        <taxon>Fungi</taxon>
        <taxon>Dikarya</taxon>
        <taxon>Ascomycota</taxon>
        <taxon>Pezizomycotina</taxon>
        <taxon>Leotiomycetes</taxon>
        <taxon>Helotiales</taxon>
        <taxon>Lachnaceae</taxon>
        <taxon>Lachnellula</taxon>
    </lineage>
</organism>
<keyword evidence="7" id="KW-0378">Hydrolase</keyword>
<dbReference type="Pfam" id="PF26410">
    <property type="entry name" value="GH5_mannosidase"/>
    <property type="match status" value="1"/>
</dbReference>
<evidence type="ECO:0000256" key="9">
    <source>
        <dbReference type="SAM" id="SignalP"/>
    </source>
</evidence>
<evidence type="ECO:0000256" key="8">
    <source>
        <dbReference type="ARBA" id="ARBA00023295"/>
    </source>
</evidence>
<feature type="domain" description="Glycoside hydrolase family 5" evidence="10">
    <location>
        <begin position="24"/>
        <end position="219"/>
    </location>
</feature>
<dbReference type="AlphaFoldDB" id="A0A7D8UIV8"/>
<dbReference type="PANTHER" id="PTHR31451:SF39">
    <property type="entry name" value="MANNAN ENDO-1,4-BETA-MANNOSIDASE 1"/>
    <property type="match status" value="1"/>
</dbReference>
<dbReference type="PANTHER" id="PTHR31451">
    <property type="match status" value="1"/>
</dbReference>
<evidence type="ECO:0000256" key="2">
    <source>
        <dbReference type="ARBA" id="ARBA00004613"/>
    </source>
</evidence>
<comment type="catalytic activity">
    <reaction evidence="1">
        <text>Random hydrolysis of (1-&gt;4)-beta-D-mannosidic linkages in mannans, galactomannans and glucomannans.</text>
        <dbReference type="EC" id="3.2.1.78"/>
    </reaction>
</comment>
<dbReference type="GO" id="GO:0005576">
    <property type="term" value="C:extracellular region"/>
    <property type="evidence" value="ECO:0007669"/>
    <property type="project" value="UniProtKB-SubCell"/>
</dbReference>
<evidence type="ECO:0000256" key="3">
    <source>
        <dbReference type="ARBA" id="ARBA00005641"/>
    </source>
</evidence>
<dbReference type="EC" id="3.2.1.78" evidence="4"/>
<comment type="subcellular location">
    <subcellularLocation>
        <location evidence="2">Secreted</location>
    </subcellularLocation>
</comment>
<dbReference type="Proteomes" id="UP000481288">
    <property type="component" value="Unassembled WGS sequence"/>
</dbReference>
<protein>
    <recommendedName>
        <fullName evidence="4">mannan endo-1,4-beta-mannosidase</fullName>
        <ecNumber evidence="4">3.2.1.78</ecNumber>
    </recommendedName>
</protein>
<keyword evidence="6 9" id="KW-0732">Signal</keyword>
<comment type="similarity">
    <text evidence="3">Belongs to the glycosyl hydrolase 5 (cellulase A) family.</text>
</comment>
<dbReference type="InterPro" id="IPR001547">
    <property type="entry name" value="Glyco_hydro_5"/>
</dbReference>
<keyword evidence="8" id="KW-0326">Glycosidase</keyword>
<dbReference type="GO" id="GO:0046355">
    <property type="term" value="P:mannan catabolic process"/>
    <property type="evidence" value="ECO:0007669"/>
    <property type="project" value="UniProtKB-ARBA"/>
</dbReference>
<comment type="caution">
    <text evidence="11">The sequence shown here is derived from an EMBL/GenBank/DDBJ whole genome shotgun (WGS) entry which is preliminary data.</text>
</comment>
<feature type="signal peptide" evidence="9">
    <location>
        <begin position="1"/>
        <end position="18"/>
    </location>
</feature>
<accession>A0A7D8UIV8</accession>
<dbReference type="GO" id="GO:0016985">
    <property type="term" value="F:mannan endo-1,4-beta-mannosidase activity"/>
    <property type="evidence" value="ECO:0007669"/>
    <property type="project" value="UniProtKB-EC"/>
</dbReference>
<evidence type="ECO:0000256" key="1">
    <source>
        <dbReference type="ARBA" id="ARBA00001678"/>
    </source>
</evidence>
<dbReference type="SUPFAM" id="SSF51445">
    <property type="entry name" value="(Trans)glycosidases"/>
    <property type="match status" value="1"/>
</dbReference>
<gene>
    <name evidence="11" type="primary">manA</name>
    <name evidence="11" type="ORF">LCER1_G008581</name>
</gene>
<evidence type="ECO:0000313" key="11">
    <source>
        <dbReference type="EMBL" id="TVY48148.1"/>
    </source>
</evidence>
<keyword evidence="12" id="KW-1185">Reference proteome</keyword>
<evidence type="ECO:0000256" key="7">
    <source>
        <dbReference type="ARBA" id="ARBA00022801"/>
    </source>
</evidence>
<reference evidence="11 12" key="1">
    <citation type="submission" date="2018-05" db="EMBL/GenBank/DDBJ databases">
        <title>Whole genome sequencing for identification of molecular markers to develop diagnostic detection tools for the regulated plant pathogen Lachnellula willkommii.</title>
        <authorList>
            <person name="Giroux E."/>
            <person name="Bilodeau G."/>
        </authorList>
    </citation>
    <scope>NUCLEOTIDE SEQUENCE [LARGE SCALE GENOMIC DNA]</scope>
    <source>
        <strain evidence="11 12">CBS 625.97</strain>
    </source>
</reference>
<proteinExistence type="inferred from homology"/>
<dbReference type="Gene3D" id="3.20.20.80">
    <property type="entry name" value="Glycosidases"/>
    <property type="match status" value="2"/>
</dbReference>
<evidence type="ECO:0000256" key="6">
    <source>
        <dbReference type="ARBA" id="ARBA00022729"/>
    </source>
</evidence>
<dbReference type="OrthoDB" id="406631at2759"/>
<dbReference type="EMBL" id="QGMG01001426">
    <property type="protein sequence ID" value="TVY48148.1"/>
    <property type="molecule type" value="Genomic_DNA"/>
</dbReference>
<keyword evidence="5" id="KW-0964">Secreted</keyword>
<dbReference type="InterPro" id="IPR045053">
    <property type="entry name" value="MAN-like"/>
</dbReference>
<evidence type="ECO:0000256" key="5">
    <source>
        <dbReference type="ARBA" id="ARBA00022525"/>
    </source>
</evidence>
<sequence length="390" mass="42595">MRISSILSACAAVSVATAAFSSYAKPSDHVFSIDGKAQYFAGTNTYWIGFLTNNSDVDTVMTHLAASELKVLRVWGFNDVTSTPSSGTVWYQSFISGSDPVINTGSDGLERLDYVVQSAEAHNISLIINFVNNWSDYGGMAAYVSYYGLSANTAWYTSSAAQAQYQKYIAAVVARYKTSKNIFAWELANEPRCNGCATSVITSWVNTTSAYIKGLDPNRKRDSFLALPKRFRWTNINSCCIVDMVTVGDEGFGLSGGPSGDYPYSSGEGESFHDNLAISTIDFGTYHLYPSSWGENDTWAQQWIQTHADVGTALGKPVILEEYGPTNHTEDLQWQQWVINTQTAGDMYWQYGDTLSGGQTANDGNTIYYGTSEFDTLIAPHAAAMAAKAV</sequence>
<name>A0A7D8UIV8_9HELO</name>
<evidence type="ECO:0000313" key="12">
    <source>
        <dbReference type="Proteomes" id="UP000481288"/>
    </source>
</evidence>
<evidence type="ECO:0000259" key="10">
    <source>
        <dbReference type="Pfam" id="PF26410"/>
    </source>
</evidence>